<protein>
    <recommendedName>
        <fullName evidence="7">Carboxylesterase type B domain-containing protein</fullName>
    </recommendedName>
</protein>
<dbReference type="AlphaFoldDB" id="A0A7R8VR99"/>
<feature type="region of interest" description="Disordered" evidence="5">
    <location>
        <begin position="289"/>
        <end position="311"/>
    </location>
</feature>
<dbReference type="PROSITE" id="PS00941">
    <property type="entry name" value="CARBOXYLESTERASE_B_2"/>
    <property type="match status" value="1"/>
</dbReference>
<dbReference type="GO" id="GO:0052689">
    <property type="term" value="F:carboxylic ester hydrolase activity"/>
    <property type="evidence" value="ECO:0007669"/>
    <property type="project" value="UniProtKB-KW"/>
</dbReference>
<dbReference type="InterPro" id="IPR002018">
    <property type="entry name" value="CarbesteraseB"/>
</dbReference>
<evidence type="ECO:0000313" key="8">
    <source>
        <dbReference type="EMBL" id="CAD7201518.1"/>
    </source>
</evidence>
<feature type="domain" description="Carboxylesterase type B" evidence="7">
    <location>
        <begin position="12"/>
        <end position="542"/>
    </location>
</feature>
<evidence type="ECO:0000256" key="3">
    <source>
        <dbReference type="ARBA" id="ARBA00022801"/>
    </source>
</evidence>
<feature type="signal peptide" evidence="6">
    <location>
        <begin position="1"/>
        <end position="19"/>
    </location>
</feature>
<gene>
    <name evidence="8" type="ORF">TDIB3V08_LOCUS7715</name>
</gene>
<proteinExistence type="inferred from homology"/>
<feature type="chain" id="PRO_5030758746" description="Carboxylesterase type B domain-containing protein" evidence="6">
    <location>
        <begin position="20"/>
        <end position="1222"/>
    </location>
</feature>
<keyword evidence="2" id="KW-0719">Serine esterase</keyword>
<dbReference type="InterPro" id="IPR019826">
    <property type="entry name" value="Carboxylesterase_B_AS"/>
</dbReference>
<dbReference type="EMBL" id="OA568431">
    <property type="protein sequence ID" value="CAD7201518.1"/>
    <property type="molecule type" value="Genomic_DNA"/>
</dbReference>
<dbReference type="Pfam" id="PF00135">
    <property type="entry name" value="COesterase"/>
    <property type="match status" value="4"/>
</dbReference>
<dbReference type="SUPFAM" id="SSF53474">
    <property type="entry name" value="alpha/beta-Hydrolases"/>
    <property type="match status" value="3"/>
</dbReference>
<evidence type="ECO:0000256" key="5">
    <source>
        <dbReference type="SAM" id="MobiDB-lite"/>
    </source>
</evidence>
<dbReference type="InterPro" id="IPR050309">
    <property type="entry name" value="Type-B_Carboxylest/Lipase"/>
</dbReference>
<dbReference type="InterPro" id="IPR019819">
    <property type="entry name" value="Carboxylesterase_B_CS"/>
</dbReference>
<name>A0A7R8VR99_TIMDO</name>
<feature type="domain" description="Carboxylesterase type B" evidence="7">
    <location>
        <begin position="785"/>
        <end position="905"/>
    </location>
</feature>
<organism evidence="8">
    <name type="scientific">Timema douglasi</name>
    <name type="common">Walking stick</name>
    <dbReference type="NCBI Taxonomy" id="61478"/>
    <lineage>
        <taxon>Eukaryota</taxon>
        <taxon>Metazoa</taxon>
        <taxon>Ecdysozoa</taxon>
        <taxon>Arthropoda</taxon>
        <taxon>Hexapoda</taxon>
        <taxon>Insecta</taxon>
        <taxon>Pterygota</taxon>
        <taxon>Neoptera</taxon>
        <taxon>Polyneoptera</taxon>
        <taxon>Phasmatodea</taxon>
        <taxon>Timematodea</taxon>
        <taxon>Timematoidea</taxon>
        <taxon>Timematidae</taxon>
        <taxon>Timema</taxon>
    </lineage>
</organism>
<keyword evidence="6" id="KW-0732">Signal</keyword>
<dbReference type="InterPro" id="IPR029058">
    <property type="entry name" value="AB_hydrolase_fold"/>
</dbReference>
<feature type="compositionally biased region" description="Polar residues" evidence="5">
    <location>
        <begin position="296"/>
        <end position="306"/>
    </location>
</feature>
<keyword evidence="4" id="KW-0325">Glycoprotein</keyword>
<comment type="similarity">
    <text evidence="1">Belongs to the type-B carboxylesterase/lipase family.</text>
</comment>
<reference evidence="8" key="1">
    <citation type="submission" date="2020-11" db="EMBL/GenBank/DDBJ databases">
        <authorList>
            <person name="Tran Van P."/>
        </authorList>
    </citation>
    <scope>NUCLEOTIDE SEQUENCE</scope>
</reference>
<evidence type="ECO:0000256" key="6">
    <source>
        <dbReference type="SAM" id="SignalP"/>
    </source>
</evidence>
<dbReference type="PANTHER" id="PTHR11559">
    <property type="entry name" value="CARBOXYLESTERASE"/>
    <property type="match status" value="1"/>
</dbReference>
<evidence type="ECO:0000259" key="7">
    <source>
        <dbReference type="Pfam" id="PF00135"/>
    </source>
</evidence>
<dbReference type="PROSITE" id="PS00122">
    <property type="entry name" value="CARBOXYLESTERASE_B_1"/>
    <property type="match status" value="2"/>
</dbReference>
<dbReference type="Gene3D" id="3.40.50.1820">
    <property type="entry name" value="alpha/beta hydrolase"/>
    <property type="match status" value="3"/>
</dbReference>
<feature type="domain" description="Carboxylesterase type B" evidence="7">
    <location>
        <begin position="913"/>
        <end position="1212"/>
    </location>
</feature>
<feature type="domain" description="Carboxylesterase type B" evidence="7">
    <location>
        <begin position="652"/>
        <end position="783"/>
    </location>
</feature>
<evidence type="ECO:0000256" key="2">
    <source>
        <dbReference type="ARBA" id="ARBA00022487"/>
    </source>
</evidence>
<keyword evidence="3" id="KW-0378">Hydrolase</keyword>
<sequence>MVLLLVVSVLCQEPTVTVAQGTLRGQSVTSSYGLTYNSYLGIPYAQPPVGDLRFKAPQDPVAWEGTRDATTFGSSCVQDSVSGSEDCLYLNVYTPQNPSSAANLPVMVYIHGGAFVSGSGSDTNNKPEYFLEQGIVAVYINYRLNIFGFLSLEGTDVSGNAGLKDQVAALRWVKNNIASFGGDPNSVTIVGESAGGASIHYQVLSPMSQGLFQRAISESGSALNPWAFHKNTQPYAFNLGNKLGLNTIDAQELATFLRSQPATNLINNLGGLVSQDVELEEVNPHLRGGRVENHLGKTTHSSPNRDSNLDLPVLSSRAQHDKRESVHVLYLPFVPATEYPISGEETFLPSDPYTLVTSGNFNKVPYITGANLLEGKSFVGTDDELSQATYWEYIANDIERLVPLELGLTKGSQQSQEVANKIKQFYFGDQAISVSSKDQYINLMTDELIVCGIHETLKAQSASEPNTYNYYFTFNNPAHGVETYYLFYSGQTFTPGKDNYNVHIWMVNLWSSFVKTGVPSPGDGSLFHLLNPTYLSLQEENSPIPATKFGKEQKRRLSTKEIHTDESAITARAESLFPRALCFVSRLIRRGGSTLQSSKLRLMVIGFVVITTGHPLFTKVGTNFATMQRLLGWNSSWAGATERMNQVSVLCQEPTVTVAQGTLRGQSVTSSYGLTYNSYLGIPYAQPPVGDLRFKVTIPFGYKHLRVLPHKTQLRGKEPEMQPHLAQAASNKRQLWGKAEEKQPPSTQDGYKIVLQKNTSLTDRLPVMVSIHGGAFQIGSGSQDGFLSLEGTDVSGNAGLKDQVAALRWIKNNIASFGGDPNSVTIFGGSAGGASVHYQVLSPMSQGLFQRAISESGSALNPWAFHKNTQPYAFNLGNKLGLNTIDAQELATFLRSQPATNLINNLGGLVSQDRAISESGSALNPWAFHKNTQPYAFNLGNKLGLNTIDAQELATFLRSQPATNLINNLGGLVSQDESVYVLYLPFVPATEYPISGEETFLPSDPYTLVTSGNFNKVPYITGANLLEGKSFVGTDDELSQATYWEYIANDIERLVPLELGLTKGSQQSQEVANKIKQFYFGDQAISVSSKDQYINLITDELFVCGIHETLKAQSASEPNTYNYYFTFNNPVHGGEMYYLYYSGQTFTPGNVYYNVHIWMVNLWSSFIKTGVPSPGDGSVTWTPASPSNLYYLHIDNTLTLETNMESERMAFWDNIYSTYLSR</sequence>
<evidence type="ECO:0000256" key="4">
    <source>
        <dbReference type="ARBA" id="ARBA00023180"/>
    </source>
</evidence>
<accession>A0A7R8VR99</accession>
<evidence type="ECO:0000256" key="1">
    <source>
        <dbReference type="ARBA" id="ARBA00005964"/>
    </source>
</evidence>